<evidence type="ECO:0000313" key="2">
    <source>
        <dbReference type="Proteomes" id="UP000324646"/>
    </source>
</evidence>
<protein>
    <recommendedName>
        <fullName evidence="3">Coat F domain-containing protein</fullName>
    </recommendedName>
</protein>
<proteinExistence type="predicted"/>
<dbReference type="KEGG" id="crs:FQB35_12350"/>
<dbReference type="Proteomes" id="UP000324646">
    <property type="component" value="Chromosome"/>
</dbReference>
<organism evidence="1 2">
    <name type="scientific">Crassaminicella thermophila</name>
    <dbReference type="NCBI Taxonomy" id="2599308"/>
    <lineage>
        <taxon>Bacteria</taxon>
        <taxon>Bacillati</taxon>
        <taxon>Bacillota</taxon>
        <taxon>Clostridia</taxon>
        <taxon>Eubacteriales</taxon>
        <taxon>Clostridiaceae</taxon>
        <taxon>Crassaminicella</taxon>
    </lineage>
</organism>
<gene>
    <name evidence="1" type="ORF">FQB35_12350</name>
</gene>
<dbReference type="EMBL" id="CP042243">
    <property type="protein sequence ID" value="QEK13044.1"/>
    <property type="molecule type" value="Genomic_DNA"/>
</dbReference>
<dbReference type="AlphaFoldDB" id="A0A5C0SHZ5"/>
<dbReference type="Gene3D" id="1.20.1260.10">
    <property type="match status" value="1"/>
</dbReference>
<sequence>MLMDTEKQLDAPNLKVLEDQLSYEYIMNKKFSQYAQYCTDPQLKNLCQQGAQKHSQNYHALLNYLNSYQS</sequence>
<keyword evidence="2" id="KW-1185">Reference proteome</keyword>
<dbReference type="InterPro" id="IPR012347">
    <property type="entry name" value="Ferritin-like"/>
</dbReference>
<evidence type="ECO:0008006" key="3">
    <source>
        <dbReference type="Google" id="ProtNLM"/>
    </source>
</evidence>
<name>A0A5C0SHZ5_CRATE</name>
<accession>A0A5C0SHZ5</accession>
<dbReference type="OrthoDB" id="1956898at2"/>
<reference evidence="1 2" key="1">
    <citation type="submission" date="2019-07" db="EMBL/GenBank/DDBJ databases">
        <title>Complete genome of Crassaminicella thermophila SY095.</title>
        <authorList>
            <person name="Li X."/>
        </authorList>
    </citation>
    <scope>NUCLEOTIDE SEQUENCE [LARGE SCALE GENOMIC DNA]</scope>
    <source>
        <strain evidence="1 2">SY095</strain>
    </source>
</reference>
<evidence type="ECO:0000313" key="1">
    <source>
        <dbReference type="EMBL" id="QEK13044.1"/>
    </source>
</evidence>